<evidence type="ECO:0000313" key="2">
    <source>
        <dbReference type="EMBL" id="GHG61485.1"/>
    </source>
</evidence>
<protein>
    <submittedName>
        <fullName evidence="2">Uncharacterized protein</fullName>
    </submittedName>
</protein>
<proteinExistence type="predicted"/>
<keyword evidence="3" id="KW-1185">Reference proteome</keyword>
<reference evidence="3" key="1">
    <citation type="journal article" date="2019" name="Int. J. Syst. Evol. Microbiol.">
        <title>The Global Catalogue of Microorganisms (GCM) 10K type strain sequencing project: providing services to taxonomists for standard genome sequencing and annotation.</title>
        <authorList>
            <consortium name="The Broad Institute Genomics Platform"/>
            <consortium name="The Broad Institute Genome Sequencing Center for Infectious Disease"/>
            <person name="Wu L."/>
            <person name="Ma J."/>
        </authorList>
    </citation>
    <scope>NUCLEOTIDE SEQUENCE [LARGE SCALE GENOMIC DNA]</scope>
    <source>
        <strain evidence="3">CGMCC 1.7003</strain>
    </source>
</reference>
<comment type="caution">
    <text evidence="2">The sequence shown here is derived from an EMBL/GenBank/DDBJ whole genome shotgun (WGS) entry which is preliminary data.</text>
</comment>
<gene>
    <name evidence="2" type="ORF">GCM10010919_05990</name>
</gene>
<evidence type="ECO:0000256" key="1">
    <source>
        <dbReference type="SAM" id="MobiDB-lite"/>
    </source>
</evidence>
<organism evidence="2 3">
    <name type="scientific">Alishewanella longhuensis</name>
    <dbReference type="NCBI Taxonomy" id="1091037"/>
    <lineage>
        <taxon>Bacteria</taxon>
        <taxon>Pseudomonadati</taxon>
        <taxon>Pseudomonadota</taxon>
        <taxon>Gammaproteobacteria</taxon>
        <taxon>Alteromonadales</taxon>
        <taxon>Alteromonadaceae</taxon>
        <taxon>Alishewanella</taxon>
    </lineage>
</organism>
<evidence type="ECO:0000313" key="3">
    <source>
        <dbReference type="Proteomes" id="UP000659697"/>
    </source>
</evidence>
<dbReference type="EMBL" id="BNAO01000001">
    <property type="protein sequence ID" value="GHG61485.1"/>
    <property type="molecule type" value="Genomic_DNA"/>
</dbReference>
<name>A0ABQ3KUQ2_9ALTE</name>
<accession>A0ABQ3KUQ2</accession>
<dbReference type="Proteomes" id="UP000659697">
    <property type="component" value="Unassembled WGS sequence"/>
</dbReference>
<feature type="region of interest" description="Disordered" evidence="1">
    <location>
        <begin position="1"/>
        <end position="29"/>
    </location>
</feature>
<dbReference type="RefSeq" id="WP_189430008.1">
    <property type="nucleotide sequence ID" value="NZ_BNAO01000001.1"/>
</dbReference>
<sequence>MKSGNNLPATKPVKADAAAPVTDTNAKGPATKMERATALYGKLLADDPHIPRKDIIDEFVKHCELTPAGAATYYSTIKKRVSSKKS</sequence>